<organism evidence="3">
    <name type="scientific">Sinorhizobium medicae</name>
    <dbReference type="NCBI Taxonomy" id="110321"/>
    <lineage>
        <taxon>Bacteria</taxon>
        <taxon>Pseudomonadati</taxon>
        <taxon>Pseudomonadota</taxon>
        <taxon>Alphaproteobacteria</taxon>
        <taxon>Hyphomicrobiales</taxon>
        <taxon>Rhizobiaceae</taxon>
        <taxon>Sinorhizobium/Ensifer group</taxon>
        <taxon>Sinorhizobium</taxon>
    </lineage>
</organism>
<dbReference type="GO" id="GO:0043565">
    <property type="term" value="F:sequence-specific DNA binding"/>
    <property type="evidence" value="ECO:0007669"/>
    <property type="project" value="TreeGrafter"/>
</dbReference>
<protein>
    <submittedName>
        <fullName evidence="3">Transcriptional regulator, LysR family</fullName>
    </submittedName>
</protein>
<evidence type="ECO:0000313" key="3">
    <source>
        <dbReference type="EMBL" id="VTZ66001.1"/>
    </source>
</evidence>
<proteinExistence type="inferred from homology"/>
<reference evidence="3" key="1">
    <citation type="submission" date="2019-06" db="EMBL/GenBank/DDBJ databases">
        <authorList>
            <person name="Le Quere A."/>
            <person name="Colella S."/>
        </authorList>
    </citation>
    <scope>NUCLEOTIDE SEQUENCE</scope>
    <source>
        <strain evidence="3">EmedicaeMD41</strain>
    </source>
</reference>
<sequence>MHFSPRYVVNSVRAAAASAAGGMGVTRLYSYHVAELVRDGALKIILSEYEPSALPVHLLTPQGRISVPKVRAFIDFAGPKLKAALAKIAAASGALAPIMPKIG</sequence>
<evidence type="ECO:0000259" key="2">
    <source>
        <dbReference type="Pfam" id="PF03466"/>
    </source>
</evidence>
<feature type="domain" description="LysR substrate-binding" evidence="2">
    <location>
        <begin position="4"/>
        <end position="78"/>
    </location>
</feature>
<dbReference type="Gene3D" id="3.40.190.290">
    <property type="match status" value="1"/>
</dbReference>
<gene>
    <name evidence="3" type="ORF">EMEDMD4_940029</name>
</gene>
<dbReference type="PANTHER" id="PTHR30537">
    <property type="entry name" value="HTH-TYPE TRANSCRIPTIONAL REGULATOR"/>
    <property type="match status" value="1"/>
</dbReference>
<dbReference type="Proteomes" id="UP000507954">
    <property type="component" value="Unassembled WGS sequence"/>
</dbReference>
<dbReference type="EMBL" id="CABFNB010000166">
    <property type="protein sequence ID" value="VTZ66001.1"/>
    <property type="molecule type" value="Genomic_DNA"/>
</dbReference>
<evidence type="ECO:0000256" key="1">
    <source>
        <dbReference type="ARBA" id="ARBA00009437"/>
    </source>
</evidence>
<name>A0A508X8T7_9HYPH</name>
<dbReference type="Pfam" id="PF03466">
    <property type="entry name" value="LysR_substrate"/>
    <property type="match status" value="1"/>
</dbReference>
<dbReference type="AlphaFoldDB" id="A0A508X8T7"/>
<dbReference type="InterPro" id="IPR058163">
    <property type="entry name" value="LysR-type_TF_proteobact-type"/>
</dbReference>
<dbReference type="SUPFAM" id="SSF53850">
    <property type="entry name" value="Periplasmic binding protein-like II"/>
    <property type="match status" value="1"/>
</dbReference>
<dbReference type="GO" id="GO:0006351">
    <property type="term" value="P:DNA-templated transcription"/>
    <property type="evidence" value="ECO:0007669"/>
    <property type="project" value="TreeGrafter"/>
</dbReference>
<comment type="similarity">
    <text evidence="1">Belongs to the LysR transcriptional regulatory family.</text>
</comment>
<accession>A0A508X8T7</accession>
<dbReference type="PANTHER" id="PTHR30537:SF5">
    <property type="entry name" value="HTH-TYPE TRANSCRIPTIONAL ACTIVATOR TTDR-RELATED"/>
    <property type="match status" value="1"/>
</dbReference>
<dbReference type="GO" id="GO:0003700">
    <property type="term" value="F:DNA-binding transcription factor activity"/>
    <property type="evidence" value="ECO:0007669"/>
    <property type="project" value="TreeGrafter"/>
</dbReference>
<dbReference type="InterPro" id="IPR005119">
    <property type="entry name" value="LysR_subst-bd"/>
</dbReference>